<proteinExistence type="inferred from homology"/>
<dbReference type="Gene3D" id="2.160.10.10">
    <property type="entry name" value="Hexapeptide repeat proteins"/>
    <property type="match status" value="1"/>
</dbReference>
<accession>A0A926XYW3</accession>
<comment type="similarity">
    <text evidence="1">Belongs to the transferase hexapeptide repeat family.</text>
</comment>
<dbReference type="InterPro" id="IPR001451">
    <property type="entry name" value="Hexapep"/>
</dbReference>
<dbReference type="SUPFAM" id="SSF51161">
    <property type="entry name" value="Trimeric LpxA-like enzymes"/>
    <property type="match status" value="1"/>
</dbReference>
<dbReference type="PANTHER" id="PTHR43300:SF10">
    <property type="entry name" value="2,3,4,5-TETRAHYDROPYRIDINE-2,6-DICARBOXYLATE N-ACETYLTRANSFERASE"/>
    <property type="match status" value="1"/>
</dbReference>
<evidence type="ECO:0000313" key="3">
    <source>
        <dbReference type="Proteomes" id="UP000598820"/>
    </source>
</evidence>
<protein>
    <submittedName>
        <fullName evidence="2">N-acetyltransferase</fullName>
    </submittedName>
</protein>
<comment type="caution">
    <text evidence="2">The sequence shown here is derived from an EMBL/GenBank/DDBJ whole genome shotgun (WGS) entry which is preliminary data.</text>
</comment>
<organism evidence="2 3">
    <name type="scientific">Spirosoma profusum</name>
    <dbReference type="NCBI Taxonomy" id="2771354"/>
    <lineage>
        <taxon>Bacteria</taxon>
        <taxon>Pseudomonadati</taxon>
        <taxon>Bacteroidota</taxon>
        <taxon>Cytophagia</taxon>
        <taxon>Cytophagales</taxon>
        <taxon>Cytophagaceae</taxon>
        <taxon>Spirosoma</taxon>
    </lineage>
</organism>
<dbReference type="InterPro" id="IPR050179">
    <property type="entry name" value="Trans_hexapeptide_repeat"/>
</dbReference>
<dbReference type="InterPro" id="IPR011004">
    <property type="entry name" value="Trimer_LpxA-like_sf"/>
</dbReference>
<dbReference type="Proteomes" id="UP000598820">
    <property type="component" value="Unassembled WGS sequence"/>
</dbReference>
<dbReference type="RefSeq" id="WP_190889364.1">
    <property type="nucleotide sequence ID" value="NZ_JACWZY010000022.1"/>
</dbReference>
<gene>
    <name evidence="2" type="ORF">IC229_22935</name>
</gene>
<dbReference type="Pfam" id="PF00132">
    <property type="entry name" value="Hexapep"/>
    <property type="match status" value="2"/>
</dbReference>
<dbReference type="AlphaFoldDB" id="A0A926XYW3"/>
<evidence type="ECO:0000256" key="1">
    <source>
        <dbReference type="ARBA" id="ARBA00007274"/>
    </source>
</evidence>
<evidence type="ECO:0000313" key="2">
    <source>
        <dbReference type="EMBL" id="MBD2703519.1"/>
    </source>
</evidence>
<reference evidence="2" key="1">
    <citation type="submission" date="2020-09" db="EMBL/GenBank/DDBJ databases">
        <authorList>
            <person name="Kim M.K."/>
        </authorList>
    </citation>
    <scope>NUCLEOTIDE SEQUENCE</scope>
    <source>
        <strain evidence="2">BT702</strain>
    </source>
</reference>
<sequence length="225" mass="24163">MNAIDMRNCLLGDDAEIGPNVMLGYEYPGWKEPLKLGNRARIHSGTVIYADSIIGDRFSCGHNVTIRAECQIGDRVVILHGATLEGKLTIGKGVKIMAHVYLPSRTIIGDLVFIGPGANFLNAKLPMRESGVKGPTIGNHVVVGGGVTVGPGVTIGDNCFIGAGSTVLQDIPPNSLAYGVPAQFRPLPEKFGQGNDPKQIFCGLDLWDNRPDDYTWMDEEYPGKA</sequence>
<dbReference type="PANTHER" id="PTHR43300">
    <property type="entry name" value="ACETYLTRANSFERASE"/>
    <property type="match status" value="1"/>
</dbReference>
<dbReference type="EMBL" id="JACWZY010000022">
    <property type="protein sequence ID" value="MBD2703519.1"/>
    <property type="molecule type" value="Genomic_DNA"/>
</dbReference>
<keyword evidence="3" id="KW-1185">Reference proteome</keyword>
<name>A0A926XYW3_9BACT</name>